<evidence type="ECO:0000313" key="2">
    <source>
        <dbReference type="Proteomes" id="UP000799118"/>
    </source>
</evidence>
<reference evidence="1" key="1">
    <citation type="journal article" date="2019" name="Environ. Microbiol.">
        <title>Fungal ecological strategies reflected in gene transcription - a case study of two litter decomposers.</title>
        <authorList>
            <person name="Barbi F."/>
            <person name="Kohler A."/>
            <person name="Barry K."/>
            <person name="Baskaran P."/>
            <person name="Daum C."/>
            <person name="Fauchery L."/>
            <person name="Ihrmark K."/>
            <person name="Kuo A."/>
            <person name="LaButti K."/>
            <person name="Lipzen A."/>
            <person name="Morin E."/>
            <person name="Grigoriev I.V."/>
            <person name="Henrissat B."/>
            <person name="Lindahl B."/>
            <person name="Martin F."/>
        </authorList>
    </citation>
    <scope>NUCLEOTIDE SEQUENCE</scope>
    <source>
        <strain evidence="1">JB14</strain>
    </source>
</reference>
<name>A0A6A4HV77_9AGAR</name>
<keyword evidence="2" id="KW-1185">Reference proteome</keyword>
<gene>
    <name evidence="1" type="ORF">BT96DRAFT_552294</name>
</gene>
<protein>
    <submittedName>
        <fullName evidence="1">Uncharacterized protein</fullName>
    </submittedName>
</protein>
<dbReference type="EMBL" id="ML769435">
    <property type="protein sequence ID" value="KAE9402369.1"/>
    <property type="molecule type" value="Genomic_DNA"/>
</dbReference>
<proteinExistence type="predicted"/>
<dbReference type="Proteomes" id="UP000799118">
    <property type="component" value="Unassembled WGS sequence"/>
</dbReference>
<accession>A0A6A4HV77</accession>
<evidence type="ECO:0000313" key="1">
    <source>
        <dbReference type="EMBL" id="KAE9402369.1"/>
    </source>
</evidence>
<organism evidence="1 2">
    <name type="scientific">Gymnopus androsaceus JB14</name>
    <dbReference type="NCBI Taxonomy" id="1447944"/>
    <lineage>
        <taxon>Eukaryota</taxon>
        <taxon>Fungi</taxon>
        <taxon>Dikarya</taxon>
        <taxon>Basidiomycota</taxon>
        <taxon>Agaricomycotina</taxon>
        <taxon>Agaricomycetes</taxon>
        <taxon>Agaricomycetidae</taxon>
        <taxon>Agaricales</taxon>
        <taxon>Marasmiineae</taxon>
        <taxon>Omphalotaceae</taxon>
        <taxon>Gymnopus</taxon>
    </lineage>
</organism>
<sequence length="164" mass="18406">MSMGIREHETSGKVYWFQGGWNSCTTSSIDDAGSTNAAFSPSSWSNLFSAFQRVKSVVRNLECVLLSFLDHECIYQCDHRCLRGVIPDELKVISIIGIRYPVSIHDAPNVCINNAPRTSVAQFQPPNHHLSHVPVLILLQPSELLRERVFGPRWILAGLFLSNQ</sequence>
<dbReference type="AlphaFoldDB" id="A0A6A4HV77"/>